<dbReference type="Pfam" id="PF00792">
    <property type="entry name" value="PI3K_C2"/>
    <property type="match status" value="1"/>
</dbReference>
<dbReference type="PROSITE" id="PS51547">
    <property type="entry name" value="C2_PI3K"/>
    <property type="match status" value="1"/>
</dbReference>
<dbReference type="GO" id="GO:0048015">
    <property type="term" value="P:phosphatidylinositol-mediated signaling"/>
    <property type="evidence" value="ECO:0007669"/>
    <property type="project" value="TreeGrafter"/>
</dbReference>
<feature type="compositionally biased region" description="Basic and acidic residues" evidence="10">
    <location>
        <begin position="469"/>
        <end position="482"/>
    </location>
</feature>
<evidence type="ECO:0000313" key="15">
    <source>
        <dbReference type="Proteomes" id="UP000472272"/>
    </source>
</evidence>
<dbReference type="InterPro" id="IPR011009">
    <property type="entry name" value="Kinase-like_dom_sf"/>
</dbReference>
<dbReference type="GeneTree" id="ENSGT00940000156943"/>
<dbReference type="InterPro" id="IPR016024">
    <property type="entry name" value="ARM-type_fold"/>
</dbReference>
<dbReference type="InterPro" id="IPR042236">
    <property type="entry name" value="PI3K_accessory_sf"/>
</dbReference>
<gene>
    <name evidence="14" type="primary">PIK3C3</name>
</gene>
<dbReference type="InterPro" id="IPR057756">
    <property type="entry name" value="PI3-kinase_type3/VPS34_cat"/>
</dbReference>
<dbReference type="GO" id="GO:0005768">
    <property type="term" value="C:endosome"/>
    <property type="evidence" value="ECO:0007669"/>
    <property type="project" value="TreeGrafter"/>
</dbReference>
<dbReference type="PROSITE" id="PS50290">
    <property type="entry name" value="PI3_4_KINASE_3"/>
    <property type="match status" value="1"/>
</dbReference>
<evidence type="ECO:0000313" key="14">
    <source>
        <dbReference type="Ensembl" id="ENSPMRP00000022369.1"/>
    </source>
</evidence>
<dbReference type="SMART" id="SM00142">
    <property type="entry name" value="PI3K_C2"/>
    <property type="match status" value="1"/>
</dbReference>
<comment type="similarity">
    <text evidence="1">Belongs to the PI3/PI4-kinase family. Type III PI4K subfamily.</text>
</comment>
<dbReference type="PROSITE" id="PS00915">
    <property type="entry name" value="PI3_4_KINASE_1"/>
    <property type="match status" value="1"/>
</dbReference>
<comment type="catalytic activity">
    <reaction evidence="8">
        <text>a 1,2-diacyl-sn-glycero-3-phospho-(1D-myo-inositol) + ATP = a 1,2-diacyl-sn-glycero-3-phospho-(1D-myo-inositol-3-phosphate) + ADP + H(+)</text>
        <dbReference type="Rhea" id="RHEA:12709"/>
        <dbReference type="ChEBI" id="CHEBI:15378"/>
        <dbReference type="ChEBI" id="CHEBI:30616"/>
        <dbReference type="ChEBI" id="CHEBI:57880"/>
        <dbReference type="ChEBI" id="CHEBI:58088"/>
        <dbReference type="ChEBI" id="CHEBI:456216"/>
        <dbReference type="EC" id="2.7.1.137"/>
    </reaction>
    <physiologicalReaction direction="left-to-right" evidence="8">
        <dbReference type="Rhea" id="RHEA:12710"/>
    </physiologicalReaction>
</comment>
<evidence type="ECO:0000256" key="6">
    <source>
        <dbReference type="ARBA" id="ARBA00022777"/>
    </source>
</evidence>
<organism evidence="14 15">
    <name type="scientific">Podarcis muralis</name>
    <name type="common">Wall lizard</name>
    <name type="synonym">Lacerta muralis</name>
    <dbReference type="NCBI Taxonomy" id="64176"/>
    <lineage>
        <taxon>Eukaryota</taxon>
        <taxon>Metazoa</taxon>
        <taxon>Chordata</taxon>
        <taxon>Craniata</taxon>
        <taxon>Vertebrata</taxon>
        <taxon>Euteleostomi</taxon>
        <taxon>Lepidosauria</taxon>
        <taxon>Squamata</taxon>
        <taxon>Bifurcata</taxon>
        <taxon>Unidentata</taxon>
        <taxon>Episquamata</taxon>
        <taxon>Laterata</taxon>
        <taxon>Lacertibaenia</taxon>
        <taxon>Lacertidae</taxon>
        <taxon>Podarcis</taxon>
    </lineage>
</organism>
<dbReference type="SMART" id="SM00146">
    <property type="entry name" value="PI3Kc"/>
    <property type="match status" value="1"/>
</dbReference>
<dbReference type="FunFam" id="3.30.1010.10:FF:000002">
    <property type="entry name" value="Phosphatidylinositol 3-kinase catalytic subunit type 3"/>
    <property type="match status" value="1"/>
</dbReference>
<dbReference type="SMART" id="SM00145">
    <property type="entry name" value="PI3Ka"/>
    <property type="match status" value="1"/>
</dbReference>
<dbReference type="Ensembl" id="ENSPMRT00000023765.1">
    <property type="protein sequence ID" value="ENSPMRP00000022369.1"/>
    <property type="gene ID" value="ENSPMRG00000014491.1"/>
</dbReference>
<dbReference type="Pfam" id="PF00613">
    <property type="entry name" value="PI3Ka"/>
    <property type="match status" value="1"/>
</dbReference>
<dbReference type="GO" id="GO:0000045">
    <property type="term" value="P:autophagosome assembly"/>
    <property type="evidence" value="ECO:0007669"/>
    <property type="project" value="TreeGrafter"/>
</dbReference>
<dbReference type="PANTHER" id="PTHR10048">
    <property type="entry name" value="PHOSPHATIDYLINOSITOL KINASE"/>
    <property type="match status" value="1"/>
</dbReference>
<feature type="region of interest" description="Disordered" evidence="10">
    <location>
        <begin position="422"/>
        <end position="444"/>
    </location>
</feature>
<feature type="domain" description="C2 PI3K-type" evidence="13">
    <location>
        <begin position="43"/>
        <end position="192"/>
    </location>
</feature>
<dbReference type="CDD" id="cd08397">
    <property type="entry name" value="C2_PI3K_class_III"/>
    <property type="match status" value="1"/>
</dbReference>
<evidence type="ECO:0000256" key="1">
    <source>
        <dbReference type="ARBA" id="ARBA00006209"/>
    </source>
</evidence>
<protein>
    <recommendedName>
        <fullName evidence="3 9">Phosphatidylinositol 3-kinase catalytic subunit type 3</fullName>
        <ecNumber evidence="2 9">2.7.1.137</ecNumber>
    </recommendedName>
</protein>
<dbReference type="InterPro" id="IPR002420">
    <property type="entry name" value="PI3K-type_C2_dom"/>
</dbReference>
<evidence type="ECO:0000256" key="4">
    <source>
        <dbReference type="ARBA" id="ARBA00022679"/>
    </source>
</evidence>
<feature type="compositionally biased region" description="Polar residues" evidence="10">
    <location>
        <begin position="164"/>
        <end position="178"/>
    </location>
</feature>
<dbReference type="GO" id="GO:0005777">
    <property type="term" value="C:peroxisome"/>
    <property type="evidence" value="ECO:0007669"/>
    <property type="project" value="TreeGrafter"/>
</dbReference>
<dbReference type="PANTHER" id="PTHR10048:SF7">
    <property type="entry name" value="PHOSPHATIDYLINOSITOL 3-KINASE CATALYTIC SUBUNIT TYPE 3"/>
    <property type="match status" value="1"/>
</dbReference>
<evidence type="ECO:0000256" key="8">
    <source>
        <dbReference type="ARBA" id="ARBA00023985"/>
    </source>
</evidence>
<accession>A0A670JFI9</accession>
<dbReference type="GO" id="GO:0034272">
    <property type="term" value="C:phosphatidylinositol 3-kinase complex, class III, type II"/>
    <property type="evidence" value="ECO:0007669"/>
    <property type="project" value="TreeGrafter"/>
</dbReference>
<dbReference type="GO" id="GO:0006897">
    <property type="term" value="P:endocytosis"/>
    <property type="evidence" value="ECO:0007669"/>
    <property type="project" value="TreeGrafter"/>
</dbReference>
<evidence type="ECO:0000256" key="9">
    <source>
        <dbReference type="PIRNR" id="PIRNR000587"/>
    </source>
</evidence>
<feature type="region of interest" description="Disordered" evidence="10">
    <location>
        <begin position="459"/>
        <end position="482"/>
    </location>
</feature>
<dbReference type="InterPro" id="IPR015433">
    <property type="entry name" value="PI3/4_kinase"/>
</dbReference>
<dbReference type="PIRSF" id="PIRSF000587">
    <property type="entry name" value="PI3K_Vps34"/>
    <property type="match status" value="1"/>
</dbReference>
<name>A0A670JFI9_PODMU</name>
<dbReference type="FunFam" id="2.60.40.150:FF:000043">
    <property type="entry name" value="Phosphatidylinositol 3-kinase catalytic subunit type 3"/>
    <property type="match status" value="1"/>
</dbReference>
<sequence>MEKRRNANERTLARKVGGIRGNGEVNGETQRGSLEGKREQKSYKAVLENPMLRFSGLYQETCSDLYVTCQVFAEGKPLALPVRTSYKAFSTRWNWNEWLKLPVKYPDLPRNAQVALTIWDVYGPGKAIPVGGTTVSLFGKYGMFRQGMHDLKVWPNVEADGSEPTKTPGRTSSTLSEDQMSRLAKLTKSHRQGHMVKVDWLDRLTFREIEMINESEKRSSNFMYLMIEFRCAKCDDKEYGIVYYEKDGDESSPILTSSEIVKVPDPQMSMENLVERKHHKLARSLRSGPSDHDLKPNAATRDQLNIIVSYPPTKQLTYEEQDLVWKFRYYLTHQEKALTKFLKCVNWYLPQEAKQALELLGKWKPMDVEDSLELLSSHFTNTTVRRYAVARLQQADDEDLLMYLLQLVQALKYENFDDIKNGLEPTKKDSQGSMTESMATSGANPAEIDSSQIITSPLPLISSPPSAAKSKEPADSENLEGDKSVRVMRSLLAAQQTFVDRLVHLMKAVQRESGNRKKKNERLQALLADNEKMTLSDFEPIPLPLEPQVKIRGIIPEKATLFKSALMPAQLFFKTEDGDKYPVIFKHGDDLRQDQLILQIISLMDKLLRKENLDLKLTPYKVLATSTKHGFMQFIQSVPVAEVLATEESIQNFFRKHAPSETGPHGISAEVMDTYVKSCAGYCVITYILGVGDRHLDNLLLTKTGKLFHIDFGYILGRDPKPLPPPMKLNKEMVEGMGGTQSEQYQEFRKQCYTAFLHLRRYSNLILNLFSLMVDANIPDIALEPDKTVKKVQDKFRLDLSDEEAVHYMQSLIDESVHALFAAMVEQIHKFAQYWRK</sequence>
<feature type="compositionally biased region" description="Polar residues" evidence="10">
    <location>
        <begin position="431"/>
        <end position="443"/>
    </location>
</feature>
<dbReference type="Gene3D" id="1.10.1070.11">
    <property type="entry name" value="Phosphatidylinositol 3-/4-kinase, catalytic domain"/>
    <property type="match status" value="1"/>
</dbReference>
<reference evidence="14 15" key="1">
    <citation type="journal article" date="2019" name="Proc. Natl. Acad. Sci. U.S.A.">
        <title>Regulatory changes in pterin and carotenoid genes underlie balanced color polymorphisms in the wall lizard.</title>
        <authorList>
            <person name="Andrade P."/>
            <person name="Pinho C."/>
            <person name="Perez I de Lanuza G."/>
            <person name="Afonso S."/>
            <person name="Brejcha J."/>
            <person name="Rubin C.J."/>
            <person name="Wallerman O."/>
            <person name="Pereira P."/>
            <person name="Sabatino S.J."/>
            <person name="Bellati A."/>
            <person name="Pellitteri-Rosa D."/>
            <person name="Bosakova Z."/>
            <person name="Bunikis I."/>
            <person name="Carretero M.A."/>
            <person name="Feiner N."/>
            <person name="Marsik P."/>
            <person name="Pauperio F."/>
            <person name="Salvi D."/>
            <person name="Soler L."/>
            <person name="While G.M."/>
            <person name="Uller T."/>
            <person name="Font E."/>
            <person name="Andersson L."/>
            <person name="Carneiro M."/>
        </authorList>
    </citation>
    <scope>NUCLEOTIDE SEQUENCE</scope>
</reference>
<dbReference type="PROSITE" id="PS51545">
    <property type="entry name" value="PIK_HELICAL"/>
    <property type="match status" value="1"/>
</dbReference>
<proteinExistence type="inferred from homology"/>
<keyword evidence="5 9" id="KW-0547">Nucleotide-binding</keyword>
<dbReference type="CDD" id="cd00870">
    <property type="entry name" value="PI3Ka_III"/>
    <property type="match status" value="1"/>
</dbReference>
<dbReference type="InterPro" id="IPR036940">
    <property type="entry name" value="PI3/4_kinase_cat_sf"/>
</dbReference>
<dbReference type="GO" id="GO:0034271">
    <property type="term" value="C:phosphatidylinositol 3-kinase complex, class III, type I"/>
    <property type="evidence" value="ECO:0007669"/>
    <property type="project" value="TreeGrafter"/>
</dbReference>
<evidence type="ECO:0000256" key="7">
    <source>
        <dbReference type="ARBA" id="ARBA00022840"/>
    </source>
</evidence>
<feature type="compositionally biased region" description="Basic and acidic residues" evidence="10">
    <location>
        <begin position="1"/>
        <end position="12"/>
    </location>
</feature>
<dbReference type="Gene3D" id="1.25.40.70">
    <property type="entry name" value="Phosphatidylinositol 3-kinase, accessory domain (PIK)"/>
    <property type="match status" value="1"/>
</dbReference>
<dbReference type="AlphaFoldDB" id="A0A670JFI9"/>
<dbReference type="FunFam" id="1.10.1070.11:FF:000002">
    <property type="entry name" value="Phosphatidylinositol 3-kinase catalytic subunit type 3"/>
    <property type="match status" value="1"/>
</dbReference>
<dbReference type="GO" id="GO:0005524">
    <property type="term" value="F:ATP binding"/>
    <property type="evidence" value="ECO:0007669"/>
    <property type="project" value="UniProtKB-UniRule"/>
</dbReference>
<dbReference type="Proteomes" id="UP000472272">
    <property type="component" value="Chromosome 11"/>
</dbReference>
<evidence type="ECO:0000256" key="5">
    <source>
        <dbReference type="ARBA" id="ARBA00022741"/>
    </source>
</evidence>
<evidence type="ECO:0000259" key="12">
    <source>
        <dbReference type="PROSITE" id="PS51545"/>
    </source>
</evidence>
<dbReference type="InterPro" id="IPR001263">
    <property type="entry name" value="PI3K_accessory_dom"/>
</dbReference>
<dbReference type="SUPFAM" id="SSF56112">
    <property type="entry name" value="Protein kinase-like (PK-like)"/>
    <property type="match status" value="1"/>
</dbReference>
<dbReference type="Gene3D" id="2.60.40.150">
    <property type="entry name" value="C2 domain"/>
    <property type="match status" value="1"/>
</dbReference>
<feature type="compositionally biased region" description="Low complexity" evidence="10">
    <location>
        <begin position="459"/>
        <end position="468"/>
    </location>
</feature>
<dbReference type="InterPro" id="IPR035892">
    <property type="entry name" value="C2_domain_sf"/>
</dbReference>
<keyword evidence="7 9" id="KW-0067">ATP-binding</keyword>
<feature type="region of interest" description="Disordered" evidence="10">
    <location>
        <begin position="158"/>
        <end position="179"/>
    </location>
</feature>
<feature type="region of interest" description="Disordered" evidence="10">
    <location>
        <begin position="1"/>
        <end position="37"/>
    </location>
</feature>
<evidence type="ECO:0000256" key="2">
    <source>
        <dbReference type="ARBA" id="ARBA00012073"/>
    </source>
</evidence>
<dbReference type="CDD" id="cd00896">
    <property type="entry name" value="PI3Kc_III"/>
    <property type="match status" value="1"/>
</dbReference>
<keyword evidence="6 9" id="KW-0418">Kinase</keyword>
<dbReference type="InterPro" id="IPR008290">
    <property type="entry name" value="PI3K_Vps34"/>
</dbReference>
<evidence type="ECO:0000256" key="10">
    <source>
        <dbReference type="SAM" id="MobiDB-lite"/>
    </source>
</evidence>
<dbReference type="InterPro" id="IPR018936">
    <property type="entry name" value="PI3/4_kinase_CS"/>
</dbReference>
<dbReference type="PROSITE" id="PS00916">
    <property type="entry name" value="PI3_4_KINASE_2"/>
    <property type="match status" value="1"/>
</dbReference>
<reference evidence="14" key="2">
    <citation type="submission" date="2025-08" db="UniProtKB">
        <authorList>
            <consortium name="Ensembl"/>
        </authorList>
    </citation>
    <scope>IDENTIFICATION</scope>
</reference>
<dbReference type="InterPro" id="IPR000403">
    <property type="entry name" value="PI3/4_kinase_cat_dom"/>
</dbReference>
<feature type="domain" description="PI3K/PI4K catalytic" evidence="11">
    <location>
        <begin position="555"/>
        <end position="821"/>
    </location>
</feature>
<dbReference type="EC" id="2.7.1.137" evidence="2 9"/>
<dbReference type="SUPFAM" id="SSF48371">
    <property type="entry name" value="ARM repeat"/>
    <property type="match status" value="1"/>
</dbReference>
<dbReference type="GO" id="GO:0000407">
    <property type="term" value="C:phagophore assembly site"/>
    <property type="evidence" value="ECO:0007669"/>
    <property type="project" value="TreeGrafter"/>
</dbReference>
<evidence type="ECO:0000259" key="11">
    <source>
        <dbReference type="PROSITE" id="PS50290"/>
    </source>
</evidence>
<feature type="domain" description="PIK helical" evidence="12">
    <location>
        <begin position="291"/>
        <end position="529"/>
    </location>
</feature>
<dbReference type="Gene3D" id="3.30.1010.10">
    <property type="entry name" value="Phosphatidylinositol 3-kinase Catalytic Subunit, Chain A, domain 4"/>
    <property type="match status" value="1"/>
</dbReference>
<dbReference type="GO" id="GO:0016303">
    <property type="term" value="F:1-phosphatidylinositol-3-kinase activity"/>
    <property type="evidence" value="ECO:0007669"/>
    <property type="project" value="UniProtKB-UniRule"/>
</dbReference>
<dbReference type="Pfam" id="PF00454">
    <property type="entry name" value="PI3_PI4_kinase"/>
    <property type="match status" value="1"/>
</dbReference>
<keyword evidence="15" id="KW-1185">Reference proteome</keyword>
<evidence type="ECO:0000259" key="13">
    <source>
        <dbReference type="PROSITE" id="PS51547"/>
    </source>
</evidence>
<keyword evidence="4 9" id="KW-0808">Transferase</keyword>
<dbReference type="SUPFAM" id="SSF49562">
    <property type="entry name" value="C2 domain (Calcium/lipid-binding domain, CaLB)"/>
    <property type="match status" value="1"/>
</dbReference>
<evidence type="ECO:0000256" key="3">
    <source>
        <dbReference type="ARBA" id="ARBA00019787"/>
    </source>
</evidence>
<reference evidence="14" key="3">
    <citation type="submission" date="2025-09" db="UniProtKB">
        <authorList>
            <consortium name="Ensembl"/>
        </authorList>
    </citation>
    <scope>IDENTIFICATION</scope>
</reference>